<gene>
    <name evidence="1" type="ORF">RCOM_0697360</name>
</gene>
<evidence type="ECO:0000313" key="1">
    <source>
        <dbReference type="EMBL" id="EEF42168.1"/>
    </source>
</evidence>
<sequence>MIIFVTAPKLILQMLSEKQDYWQLNPISLAVFNNHSGRQPWQQMRLIPARRRLPPIIDIVKYNTDVSFNQVFGSSNLSFVRRIDAGRVADWLSTASHLLYNPTVSPVELQKLLMQDMSYP</sequence>
<dbReference type="EMBL" id="EQ973849">
    <property type="protein sequence ID" value="EEF42168.1"/>
    <property type="molecule type" value="Genomic_DNA"/>
</dbReference>
<protein>
    <submittedName>
        <fullName evidence="1">Uncharacterized protein</fullName>
    </submittedName>
</protein>
<evidence type="ECO:0000313" key="2">
    <source>
        <dbReference type="Proteomes" id="UP000008311"/>
    </source>
</evidence>
<organism evidence="1 2">
    <name type="scientific">Ricinus communis</name>
    <name type="common">Castor bean</name>
    <dbReference type="NCBI Taxonomy" id="3988"/>
    <lineage>
        <taxon>Eukaryota</taxon>
        <taxon>Viridiplantae</taxon>
        <taxon>Streptophyta</taxon>
        <taxon>Embryophyta</taxon>
        <taxon>Tracheophyta</taxon>
        <taxon>Spermatophyta</taxon>
        <taxon>Magnoliopsida</taxon>
        <taxon>eudicotyledons</taxon>
        <taxon>Gunneridae</taxon>
        <taxon>Pentapetalae</taxon>
        <taxon>rosids</taxon>
        <taxon>fabids</taxon>
        <taxon>Malpighiales</taxon>
        <taxon>Euphorbiaceae</taxon>
        <taxon>Acalyphoideae</taxon>
        <taxon>Acalypheae</taxon>
        <taxon>Ricinus</taxon>
    </lineage>
</organism>
<keyword evidence="2" id="KW-1185">Reference proteome</keyword>
<name>B9S294_RICCO</name>
<dbReference type="Proteomes" id="UP000008311">
    <property type="component" value="Unassembled WGS sequence"/>
</dbReference>
<accession>B9S294</accession>
<dbReference type="InParanoid" id="B9S294"/>
<proteinExistence type="predicted"/>
<dbReference type="AlphaFoldDB" id="B9S294"/>
<reference evidence="2" key="1">
    <citation type="journal article" date="2010" name="Nat. Biotechnol.">
        <title>Draft genome sequence of the oilseed species Ricinus communis.</title>
        <authorList>
            <person name="Chan A.P."/>
            <person name="Crabtree J."/>
            <person name="Zhao Q."/>
            <person name="Lorenzi H."/>
            <person name="Orvis J."/>
            <person name="Puiu D."/>
            <person name="Melake-Berhan A."/>
            <person name="Jones K.M."/>
            <person name="Redman J."/>
            <person name="Chen G."/>
            <person name="Cahoon E.B."/>
            <person name="Gedil M."/>
            <person name="Stanke M."/>
            <person name="Haas B.J."/>
            <person name="Wortman J.R."/>
            <person name="Fraser-Liggett C.M."/>
            <person name="Ravel J."/>
            <person name="Rabinowicz P.D."/>
        </authorList>
    </citation>
    <scope>NUCLEOTIDE SEQUENCE [LARGE SCALE GENOMIC DNA]</scope>
    <source>
        <strain evidence="2">cv. Hale</strain>
    </source>
</reference>